<name>A0A451AWI5_9GAMM</name>
<evidence type="ECO:0000313" key="3">
    <source>
        <dbReference type="EMBL" id="VFK70410.1"/>
    </source>
</evidence>
<feature type="transmembrane region" description="Helical" evidence="1">
    <location>
        <begin position="12"/>
        <end position="41"/>
    </location>
</feature>
<organism evidence="3">
    <name type="scientific">Candidatus Kentrum sp. TUN</name>
    <dbReference type="NCBI Taxonomy" id="2126343"/>
    <lineage>
        <taxon>Bacteria</taxon>
        <taxon>Pseudomonadati</taxon>
        <taxon>Pseudomonadota</taxon>
        <taxon>Gammaproteobacteria</taxon>
        <taxon>Candidatus Kentrum</taxon>
    </lineage>
</organism>
<dbReference type="EMBL" id="CAADFV010000262">
    <property type="protein sequence ID" value="VFK70410.1"/>
    <property type="molecule type" value="Genomic_DNA"/>
</dbReference>
<accession>A0A451AWI5</accession>
<keyword evidence="1" id="KW-1133">Transmembrane helix</keyword>
<feature type="transmembrane region" description="Helical" evidence="1">
    <location>
        <begin position="61"/>
        <end position="84"/>
    </location>
</feature>
<sequence length="151" mass="16677">MGVTRSKEGEKPVTLSTVVVISICSIGFVFIALMILVYALGWIPSTNIDKPGDAISVANTYIVFTTIIFVAATVILVVIGFSFAKQFADSKDLQLEKLFGDILLEIESDDKRGKTLAKTLLENEYVINRIDELLDSKMQSKFRIFMNSATS</sequence>
<protein>
    <submittedName>
        <fullName evidence="3">Uncharacterized protein</fullName>
    </submittedName>
</protein>
<dbReference type="EMBL" id="CAADFY010000262">
    <property type="protein sequence ID" value="VFK61583.1"/>
    <property type="molecule type" value="Genomic_DNA"/>
</dbReference>
<reference evidence="3" key="1">
    <citation type="submission" date="2019-02" db="EMBL/GenBank/DDBJ databases">
        <authorList>
            <person name="Gruber-Vodicka R. H."/>
            <person name="Seah K. B. B."/>
        </authorList>
    </citation>
    <scope>NUCLEOTIDE SEQUENCE</scope>
    <source>
        <strain evidence="3">BECK_BY2</strain>
        <strain evidence="2">BECK_BY3</strain>
    </source>
</reference>
<keyword evidence="1" id="KW-0812">Transmembrane</keyword>
<proteinExistence type="predicted"/>
<dbReference type="AlphaFoldDB" id="A0A451AWI5"/>
<evidence type="ECO:0000256" key="1">
    <source>
        <dbReference type="SAM" id="Phobius"/>
    </source>
</evidence>
<keyword evidence="1" id="KW-0472">Membrane</keyword>
<evidence type="ECO:0000313" key="2">
    <source>
        <dbReference type="EMBL" id="VFK61583.1"/>
    </source>
</evidence>
<gene>
    <name evidence="3" type="ORF">BECKTUN1418E_GA0071001_12624</name>
    <name evidence="2" type="ORF">BECKTUN1418F_GA0071002_12622</name>
</gene>